<feature type="compositionally biased region" description="Polar residues" evidence="3">
    <location>
        <begin position="162"/>
        <end position="183"/>
    </location>
</feature>
<dbReference type="InterPro" id="IPR021858">
    <property type="entry name" value="Fun_TF"/>
</dbReference>
<dbReference type="PANTHER" id="PTHR37534">
    <property type="entry name" value="TRANSCRIPTIONAL ACTIVATOR PROTEIN UGA3"/>
    <property type="match status" value="1"/>
</dbReference>
<keyword evidence="6" id="KW-1185">Reference proteome</keyword>
<organism evidence="5 6">
    <name type="scientific">Massarina eburnea CBS 473.64</name>
    <dbReference type="NCBI Taxonomy" id="1395130"/>
    <lineage>
        <taxon>Eukaryota</taxon>
        <taxon>Fungi</taxon>
        <taxon>Dikarya</taxon>
        <taxon>Ascomycota</taxon>
        <taxon>Pezizomycotina</taxon>
        <taxon>Dothideomycetes</taxon>
        <taxon>Pleosporomycetidae</taxon>
        <taxon>Pleosporales</taxon>
        <taxon>Massarineae</taxon>
        <taxon>Massarinaceae</taxon>
        <taxon>Massarina</taxon>
    </lineage>
</organism>
<dbReference type="CDD" id="cd12148">
    <property type="entry name" value="fungal_TF_MHR"/>
    <property type="match status" value="1"/>
</dbReference>
<reference evidence="5" key="1">
    <citation type="journal article" date="2020" name="Stud. Mycol.">
        <title>101 Dothideomycetes genomes: a test case for predicting lifestyles and emergence of pathogens.</title>
        <authorList>
            <person name="Haridas S."/>
            <person name="Albert R."/>
            <person name="Binder M."/>
            <person name="Bloem J."/>
            <person name="Labutti K."/>
            <person name="Salamov A."/>
            <person name="Andreopoulos B."/>
            <person name="Baker S."/>
            <person name="Barry K."/>
            <person name="Bills G."/>
            <person name="Bluhm B."/>
            <person name="Cannon C."/>
            <person name="Castanera R."/>
            <person name="Culley D."/>
            <person name="Daum C."/>
            <person name="Ezra D."/>
            <person name="Gonzalez J."/>
            <person name="Henrissat B."/>
            <person name="Kuo A."/>
            <person name="Liang C."/>
            <person name="Lipzen A."/>
            <person name="Lutzoni F."/>
            <person name="Magnuson J."/>
            <person name="Mondo S."/>
            <person name="Nolan M."/>
            <person name="Ohm R."/>
            <person name="Pangilinan J."/>
            <person name="Park H.-J."/>
            <person name="Ramirez L."/>
            <person name="Alfaro M."/>
            <person name="Sun H."/>
            <person name="Tritt A."/>
            <person name="Yoshinaga Y."/>
            <person name="Zwiers L.-H."/>
            <person name="Turgeon B."/>
            <person name="Goodwin S."/>
            <person name="Spatafora J."/>
            <person name="Crous P."/>
            <person name="Grigoriev I."/>
        </authorList>
    </citation>
    <scope>NUCLEOTIDE SEQUENCE</scope>
    <source>
        <strain evidence="5">CBS 473.64</strain>
    </source>
</reference>
<dbReference type="GO" id="GO:0000981">
    <property type="term" value="F:DNA-binding transcription factor activity, RNA polymerase II-specific"/>
    <property type="evidence" value="ECO:0007669"/>
    <property type="project" value="InterPro"/>
</dbReference>
<dbReference type="PANTHER" id="PTHR37534:SF40">
    <property type="entry name" value="ZN(2)-C6 FUNGAL-TYPE DOMAIN-CONTAINING PROTEIN"/>
    <property type="match status" value="1"/>
</dbReference>
<feature type="region of interest" description="Disordered" evidence="3">
    <location>
        <begin position="1"/>
        <end position="46"/>
    </location>
</feature>
<evidence type="ECO:0000256" key="1">
    <source>
        <dbReference type="ARBA" id="ARBA00004123"/>
    </source>
</evidence>
<dbReference type="OrthoDB" id="4078573at2759"/>
<dbReference type="Proteomes" id="UP000799753">
    <property type="component" value="Unassembled WGS sequence"/>
</dbReference>
<accession>A0A6A6SCT2</accession>
<dbReference type="Gene3D" id="4.10.240.10">
    <property type="entry name" value="Zn(2)-C6 fungal-type DNA-binding domain"/>
    <property type="match status" value="1"/>
</dbReference>
<dbReference type="PROSITE" id="PS00463">
    <property type="entry name" value="ZN2_CY6_FUNGAL_1"/>
    <property type="match status" value="1"/>
</dbReference>
<feature type="compositionally biased region" description="Polar residues" evidence="3">
    <location>
        <begin position="25"/>
        <end position="36"/>
    </location>
</feature>
<sequence length="692" mass="78393">MAGAIAFTMQSQPGSYADAAGDDQMQPTDARSQTSDKMLPTHDKKSKSTRVRTGCLTCRDRHLKCDEAMPECLNCKKSNRDCKRGLRVNFQEQDRNMASWPAPYILPPGPDYQISFQDESREIASEYKGGAEKYPLPVQRGIAETYDYQDQYHYQHRPSYPNIGSDNSGPSAFAPTMSQSRHPSQVHHPPTPNSVNTQPSVHAFMAGTPNVQYVQPQREQEELPTQGTDYLQDREVVLFMQVYVEEVAIWMDSMDSKKHFSRLLPFHALGQPMLLNSFLACGARHLALVNPRYSDDKALGYYDRATKHLLDALQDPYRDTGLCATAAVILNVYEIMCERALQRMNHIAGARALIKECGWNARATGIGAACFWLNIGMELLSCLHFNWQVAWHPDEWGLDMDMSPEQESGREEAWTHRILYIAAKTCNFRAAVSHNQNNHQITQHQRLAEWESLKGLADHWNECIPRTMHPVAYLHPGQTISGSAFPEVWLIKRTSIVARLFYHTCMCLLAQIHPVNGPPDPKMRAMLEEHSVLICGISAHVKDRGVASVALRSLAIAAECLTERRAQEEVLQIIDKIRQETGWRVGFLNKELQETWGWSEQQNQVLPPTPQAQVQQIQTPQPQVPTRPAMRFNNPLAGVGFENPQHPYQEVYVAPSMNQLIQQAQAQLNTHTSQAPQQQQQPPPPHNGFYYQ</sequence>
<dbReference type="InterPro" id="IPR036864">
    <property type="entry name" value="Zn2-C6_fun-type_DNA-bd_sf"/>
</dbReference>
<dbReference type="EMBL" id="MU006777">
    <property type="protein sequence ID" value="KAF2645370.1"/>
    <property type="molecule type" value="Genomic_DNA"/>
</dbReference>
<feature type="domain" description="Zn(2)-C6 fungal-type" evidence="4">
    <location>
        <begin position="54"/>
        <end position="84"/>
    </location>
</feature>
<feature type="region of interest" description="Disordered" evidence="3">
    <location>
        <begin position="155"/>
        <end position="200"/>
    </location>
</feature>
<dbReference type="InterPro" id="IPR001138">
    <property type="entry name" value="Zn2Cys6_DnaBD"/>
</dbReference>
<dbReference type="Pfam" id="PF00172">
    <property type="entry name" value="Zn_clus"/>
    <property type="match status" value="1"/>
</dbReference>
<dbReference type="Pfam" id="PF11951">
    <property type="entry name" value="Fungal_trans_2"/>
    <property type="match status" value="1"/>
</dbReference>
<name>A0A6A6SCT2_9PLEO</name>
<dbReference type="CDD" id="cd00067">
    <property type="entry name" value="GAL4"/>
    <property type="match status" value="1"/>
</dbReference>
<dbReference type="GO" id="GO:0045944">
    <property type="term" value="P:positive regulation of transcription by RNA polymerase II"/>
    <property type="evidence" value="ECO:0007669"/>
    <property type="project" value="TreeGrafter"/>
</dbReference>
<dbReference type="GO" id="GO:0008270">
    <property type="term" value="F:zinc ion binding"/>
    <property type="evidence" value="ECO:0007669"/>
    <property type="project" value="InterPro"/>
</dbReference>
<dbReference type="AlphaFoldDB" id="A0A6A6SCT2"/>
<gene>
    <name evidence="5" type="ORF">P280DRAFT_118176</name>
</gene>
<dbReference type="GO" id="GO:0005634">
    <property type="term" value="C:nucleus"/>
    <property type="evidence" value="ECO:0007669"/>
    <property type="project" value="UniProtKB-SubCell"/>
</dbReference>
<dbReference type="GO" id="GO:0000976">
    <property type="term" value="F:transcription cis-regulatory region binding"/>
    <property type="evidence" value="ECO:0007669"/>
    <property type="project" value="TreeGrafter"/>
</dbReference>
<protein>
    <recommendedName>
        <fullName evidence="4">Zn(2)-C6 fungal-type domain-containing protein</fullName>
    </recommendedName>
</protein>
<dbReference type="SUPFAM" id="SSF57701">
    <property type="entry name" value="Zn2/Cys6 DNA-binding domain"/>
    <property type="match status" value="1"/>
</dbReference>
<feature type="region of interest" description="Disordered" evidence="3">
    <location>
        <begin position="665"/>
        <end position="692"/>
    </location>
</feature>
<evidence type="ECO:0000259" key="4">
    <source>
        <dbReference type="PROSITE" id="PS50048"/>
    </source>
</evidence>
<evidence type="ECO:0000313" key="6">
    <source>
        <dbReference type="Proteomes" id="UP000799753"/>
    </source>
</evidence>
<dbReference type="SMART" id="SM00066">
    <property type="entry name" value="GAL4"/>
    <property type="match status" value="1"/>
</dbReference>
<dbReference type="PROSITE" id="PS50048">
    <property type="entry name" value="ZN2_CY6_FUNGAL_2"/>
    <property type="match status" value="1"/>
</dbReference>
<keyword evidence="2" id="KW-0539">Nucleus</keyword>
<comment type="subcellular location">
    <subcellularLocation>
        <location evidence="1">Nucleus</location>
    </subcellularLocation>
</comment>
<evidence type="ECO:0000313" key="5">
    <source>
        <dbReference type="EMBL" id="KAF2645370.1"/>
    </source>
</evidence>
<evidence type="ECO:0000256" key="3">
    <source>
        <dbReference type="SAM" id="MobiDB-lite"/>
    </source>
</evidence>
<evidence type="ECO:0000256" key="2">
    <source>
        <dbReference type="ARBA" id="ARBA00023242"/>
    </source>
</evidence>
<proteinExistence type="predicted"/>